<dbReference type="InterPro" id="IPR029058">
    <property type="entry name" value="AB_hydrolase_fold"/>
</dbReference>
<comment type="caution">
    <text evidence="2">The sequence shown here is derived from an EMBL/GenBank/DDBJ whole genome shotgun (WGS) entry which is preliminary data.</text>
</comment>
<proteinExistence type="predicted"/>
<dbReference type="Pfam" id="PF00561">
    <property type="entry name" value="Abhydrolase_1"/>
    <property type="match status" value="1"/>
</dbReference>
<dbReference type="EMBL" id="JAJFAT010000005">
    <property type="protein sequence ID" value="MCC3144666.1"/>
    <property type="molecule type" value="Genomic_DNA"/>
</dbReference>
<accession>A0AAW4WUH8</accession>
<organism evidence="2 3">
    <name type="scientific">Halanaerobium polyolivorans</name>
    <dbReference type="NCBI Taxonomy" id="2886943"/>
    <lineage>
        <taxon>Bacteria</taxon>
        <taxon>Bacillati</taxon>
        <taxon>Bacillota</taxon>
        <taxon>Clostridia</taxon>
        <taxon>Halanaerobiales</taxon>
        <taxon>Halanaerobiaceae</taxon>
        <taxon>Halanaerobium</taxon>
    </lineage>
</organism>
<feature type="domain" description="AB hydrolase-1" evidence="1">
    <location>
        <begin position="5"/>
        <end position="101"/>
    </location>
</feature>
<dbReference type="SUPFAM" id="SSF53474">
    <property type="entry name" value="alpha/beta-Hydrolases"/>
    <property type="match status" value="1"/>
</dbReference>
<dbReference type="AlphaFoldDB" id="A0AAW4WUH8"/>
<dbReference type="Gene3D" id="3.40.50.1820">
    <property type="entry name" value="alpha/beta hydrolase"/>
    <property type="match status" value="1"/>
</dbReference>
<gene>
    <name evidence="2" type="ORF">LJ207_04915</name>
</gene>
<keyword evidence="2" id="KW-0378">Hydrolase</keyword>
<dbReference type="InterPro" id="IPR000073">
    <property type="entry name" value="AB_hydrolase_1"/>
</dbReference>
<reference evidence="2 3" key="1">
    <citation type="submission" date="2021-10" db="EMBL/GenBank/DDBJ databases">
        <authorList>
            <person name="Grouzdev D.S."/>
            <person name="Pantiukh K.S."/>
            <person name="Krutkina M.S."/>
        </authorList>
    </citation>
    <scope>NUCLEOTIDE SEQUENCE [LARGE SCALE GENOMIC DNA]</scope>
    <source>
        <strain evidence="2 3">Z-7514</strain>
    </source>
</reference>
<evidence type="ECO:0000313" key="2">
    <source>
        <dbReference type="EMBL" id="MCC3144666.1"/>
    </source>
</evidence>
<sequence length="215" mass="24189">MKEKVILLHGYYKKKNDMQVLKENLTKLSYQVILFELPLSFKTIKKAGLIFKNKVQKLKLELAEDEKINFVAHSSGGLVIRNYLAEIEDKSHINRVVLIATPNCGSSLAVKGKKYLPFFTKIFKTLDSIVPTELAKLQLSKGDDIEIGAIAGTKNNLLLGKLLKDANDGRIEVDSVKADFLSDFITLPYGHKEIHYQLETAEAVDCFLQKGKFNC</sequence>
<dbReference type="PANTHER" id="PTHR37946:SF1">
    <property type="entry name" value="SLL1969 PROTEIN"/>
    <property type="match status" value="1"/>
</dbReference>
<dbReference type="Proteomes" id="UP001199296">
    <property type="component" value="Unassembled WGS sequence"/>
</dbReference>
<evidence type="ECO:0000259" key="1">
    <source>
        <dbReference type="Pfam" id="PF00561"/>
    </source>
</evidence>
<keyword evidence="3" id="KW-1185">Reference proteome</keyword>
<dbReference type="GO" id="GO:0016787">
    <property type="term" value="F:hydrolase activity"/>
    <property type="evidence" value="ECO:0007669"/>
    <property type="project" value="UniProtKB-KW"/>
</dbReference>
<dbReference type="PANTHER" id="PTHR37946">
    <property type="entry name" value="SLL1969 PROTEIN"/>
    <property type="match status" value="1"/>
</dbReference>
<name>A0AAW4WUH8_9FIRM</name>
<protein>
    <submittedName>
        <fullName evidence="2">Alpha/beta fold hydrolase</fullName>
    </submittedName>
</protein>
<dbReference type="RefSeq" id="WP_229344625.1">
    <property type="nucleotide sequence ID" value="NZ_JAJFAT010000005.1"/>
</dbReference>
<evidence type="ECO:0000313" key="3">
    <source>
        <dbReference type="Proteomes" id="UP001199296"/>
    </source>
</evidence>